<dbReference type="RefSeq" id="WP_140008687.1">
    <property type="nucleotide sequence ID" value="NZ_JBHMDG010000001.1"/>
</dbReference>
<dbReference type="EMBL" id="JBHMDG010000001">
    <property type="protein sequence ID" value="MFB9311519.1"/>
    <property type="molecule type" value="Genomic_DNA"/>
</dbReference>
<comment type="caution">
    <text evidence="3">The sequence shown here is derived from an EMBL/GenBank/DDBJ whole genome shotgun (WGS) entry which is preliminary data.</text>
</comment>
<dbReference type="InterPro" id="IPR009091">
    <property type="entry name" value="RCC1/BLIP-II"/>
</dbReference>
<keyword evidence="4" id="KW-1185">Reference proteome</keyword>
<feature type="signal peptide" evidence="2">
    <location>
        <begin position="1"/>
        <end position="30"/>
    </location>
</feature>
<dbReference type="Gene3D" id="2.60.40.2700">
    <property type="match status" value="2"/>
</dbReference>
<evidence type="ECO:0000256" key="2">
    <source>
        <dbReference type="SAM" id="SignalP"/>
    </source>
</evidence>
<protein>
    <submittedName>
        <fullName evidence="3">RCC1 domain-containing protein</fullName>
    </submittedName>
</protein>
<dbReference type="Pfam" id="PF13540">
    <property type="entry name" value="RCC1_2"/>
    <property type="match status" value="2"/>
</dbReference>
<name>A0ABV5K446_9ACTN</name>
<organism evidence="3 4">
    <name type="scientific">Nocardioides plantarum</name>
    <dbReference type="NCBI Taxonomy" id="29299"/>
    <lineage>
        <taxon>Bacteria</taxon>
        <taxon>Bacillati</taxon>
        <taxon>Actinomycetota</taxon>
        <taxon>Actinomycetes</taxon>
        <taxon>Propionibacteriales</taxon>
        <taxon>Nocardioidaceae</taxon>
        <taxon>Nocardioides</taxon>
    </lineage>
</organism>
<gene>
    <name evidence="3" type="ORF">ACFFRI_00565</name>
</gene>
<dbReference type="Gene3D" id="2.130.10.30">
    <property type="entry name" value="Regulator of chromosome condensation 1/beta-lactamase-inhibitor protein II"/>
    <property type="match status" value="1"/>
</dbReference>
<dbReference type="PANTHER" id="PTHR45622:SF58">
    <property type="entry name" value="REGULATOR OF CHROMOSOME CONDENSATION DOMAIN-CONTAINING PROTEIN"/>
    <property type="match status" value="1"/>
</dbReference>
<sequence length="588" mass="60601">MRLTHALSTLALAPLAIGLLAVTGAPTASAETAQPAPDAIRVSKAGDVQGAHLPSGPLAQVATGYWSTYALTLDGRVLAEGTPYGGALDVPSSLADEDVVQIDAGYRHGLALDADGDVTTWGWMDDAKSVPATVPESVQDADVTQVAAGLNHDLALTSTGEVLAWGDSSEIGLTTVPPEVADLDVASVHAGYLNSGVLTTDGKVVAWGYAGPAPASLDDETVVALSLGEFTDVALTAEGDLVIWGTDYYDLKDVPQAVQDGDVVAVDITSGAIAAATSDGVLHTWGNHPDLGTSTVTTIPPTTGAPIADVQLESYRATIVYATLADTAPPTISGDAVVDGALSATSGSWLTTPDTYRYQWTRDGEPVGTDAATYVPTAADAGHDVAVTVTATADGVSGTSTSAPVTIAHGQFTTAPRVSLVGVARVGHTLRMTVTAASPTPDKYLRVWYRDSERLEAAGGGSTYRLTKADLGHTISAGVVAVRDGYQPRDVYTRDVRVAVGAATFRVGTLAKVKRGGSLRVNAAGLAARETYTITLDGKTLLRSRANSAGRVSKVVRVPWAARTGKRTLVVVGSYADRTGRRTATVTR</sequence>
<dbReference type="SUPFAM" id="SSF50985">
    <property type="entry name" value="RCC1/BLIP-II"/>
    <property type="match status" value="1"/>
</dbReference>
<keyword evidence="2" id="KW-0732">Signal</keyword>
<proteinExistence type="predicted"/>
<dbReference type="PANTHER" id="PTHR45622">
    <property type="entry name" value="UBIQUITIN-PROTEIN LIGASE E3A-RELATED"/>
    <property type="match status" value="1"/>
</dbReference>
<dbReference type="InterPro" id="IPR051709">
    <property type="entry name" value="Ub-ligase/GTPase-reg"/>
</dbReference>
<keyword evidence="1" id="KW-0677">Repeat</keyword>
<dbReference type="PROSITE" id="PS50012">
    <property type="entry name" value="RCC1_3"/>
    <property type="match status" value="2"/>
</dbReference>
<evidence type="ECO:0000313" key="3">
    <source>
        <dbReference type="EMBL" id="MFB9311519.1"/>
    </source>
</evidence>
<dbReference type="InterPro" id="IPR000408">
    <property type="entry name" value="Reg_chr_condens"/>
</dbReference>
<evidence type="ECO:0000256" key="1">
    <source>
        <dbReference type="ARBA" id="ARBA00022737"/>
    </source>
</evidence>
<reference evidence="3 4" key="1">
    <citation type="submission" date="2024-09" db="EMBL/GenBank/DDBJ databases">
        <authorList>
            <person name="Sun Q."/>
            <person name="Mori K."/>
        </authorList>
    </citation>
    <scope>NUCLEOTIDE SEQUENCE [LARGE SCALE GENOMIC DNA]</scope>
    <source>
        <strain evidence="3 4">JCM 9626</strain>
    </source>
</reference>
<evidence type="ECO:0000313" key="4">
    <source>
        <dbReference type="Proteomes" id="UP001589750"/>
    </source>
</evidence>
<dbReference type="Proteomes" id="UP001589750">
    <property type="component" value="Unassembled WGS sequence"/>
</dbReference>
<feature type="chain" id="PRO_5046122777" evidence="2">
    <location>
        <begin position="31"/>
        <end position="588"/>
    </location>
</feature>
<accession>A0ABV5K446</accession>